<organism evidence="1 2">
    <name type="scientific">Candidatus Scatousia excrementigallinarum</name>
    <dbReference type="NCBI Taxonomy" id="2840935"/>
    <lineage>
        <taxon>Bacteria</taxon>
        <taxon>Candidatus Scatousia</taxon>
    </lineage>
</organism>
<comment type="caution">
    <text evidence="1">The sequence shown here is derived from an EMBL/GenBank/DDBJ whole genome shotgun (WGS) entry which is preliminary data.</text>
</comment>
<dbReference type="Proteomes" id="UP000823928">
    <property type="component" value="Unassembled WGS sequence"/>
</dbReference>
<evidence type="ECO:0000313" key="1">
    <source>
        <dbReference type="EMBL" id="HIS35497.1"/>
    </source>
</evidence>
<dbReference type="EMBL" id="DVIU01000050">
    <property type="protein sequence ID" value="HIS35497.1"/>
    <property type="molecule type" value="Genomic_DNA"/>
</dbReference>
<name>A0A9D1EY38_9BACT</name>
<gene>
    <name evidence="1" type="ORF">IAC10_02545</name>
</gene>
<sequence length="148" mass="17484">MATRSYIAMKIGEDTYKGVYCHYDGYLDYNGLMLYEHYNTKERIEELISLGNISSLHEKIAPEEGKHHSFDNPDPGVTVFYGRDRGEEGQEPFICTEEELKDTNSWIEYIYVFDNGKWYYSVITRIGFTDFMPLEPAIRKIRERRNLQ</sequence>
<accession>A0A9D1EY38</accession>
<evidence type="ECO:0000313" key="2">
    <source>
        <dbReference type="Proteomes" id="UP000823928"/>
    </source>
</evidence>
<protein>
    <submittedName>
        <fullName evidence="1">Uncharacterized protein</fullName>
    </submittedName>
</protein>
<dbReference type="AlphaFoldDB" id="A0A9D1EY38"/>
<reference evidence="1" key="1">
    <citation type="submission" date="2020-10" db="EMBL/GenBank/DDBJ databases">
        <authorList>
            <person name="Gilroy R."/>
        </authorList>
    </citation>
    <scope>NUCLEOTIDE SEQUENCE</scope>
    <source>
        <strain evidence="1">6276</strain>
    </source>
</reference>
<proteinExistence type="predicted"/>
<reference evidence="1" key="2">
    <citation type="journal article" date="2021" name="PeerJ">
        <title>Extensive microbial diversity within the chicken gut microbiome revealed by metagenomics and culture.</title>
        <authorList>
            <person name="Gilroy R."/>
            <person name="Ravi A."/>
            <person name="Getino M."/>
            <person name="Pursley I."/>
            <person name="Horton D.L."/>
            <person name="Alikhan N.F."/>
            <person name="Baker D."/>
            <person name="Gharbi K."/>
            <person name="Hall N."/>
            <person name="Watson M."/>
            <person name="Adriaenssens E.M."/>
            <person name="Foster-Nyarko E."/>
            <person name="Jarju S."/>
            <person name="Secka A."/>
            <person name="Antonio M."/>
            <person name="Oren A."/>
            <person name="Chaudhuri R.R."/>
            <person name="La Ragione R."/>
            <person name="Hildebrand F."/>
            <person name="Pallen M.J."/>
        </authorList>
    </citation>
    <scope>NUCLEOTIDE SEQUENCE</scope>
    <source>
        <strain evidence="1">6276</strain>
    </source>
</reference>